<protein>
    <submittedName>
        <fullName evidence="1">Uncharacterized protein</fullName>
    </submittedName>
</protein>
<dbReference type="AlphaFoldDB" id="A0A016UHK5"/>
<proteinExistence type="predicted"/>
<evidence type="ECO:0000313" key="2">
    <source>
        <dbReference type="Proteomes" id="UP000024635"/>
    </source>
</evidence>
<reference evidence="2" key="1">
    <citation type="journal article" date="2015" name="Nat. Genet.">
        <title>The genome and transcriptome of the zoonotic hookworm Ancylostoma ceylanicum identify infection-specific gene families.</title>
        <authorList>
            <person name="Schwarz E.M."/>
            <person name="Hu Y."/>
            <person name="Antoshechkin I."/>
            <person name="Miller M.M."/>
            <person name="Sternberg P.W."/>
            <person name="Aroian R.V."/>
        </authorList>
    </citation>
    <scope>NUCLEOTIDE SEQUENCE</scope>
    <source>
        <strain evidence="2">HY135</strain>
    </source>
</reference>
<dbReference type="Proteomes" id="UP000024635">
    <property type="component" value="Unassembled WGS sequence"/>
</dbReference>
<gene>
    <name evidence="1" type="primary">Acey_s0041.g474</name>
    <name evidence="1" type="ORF">Y032_0041g474</name>
</gene>
<evidence type="ECO:0000313" key="1">
    <source>
        <dbReference type="EMBL" id="EYC14322.1"/>
    </source>
</evidence>
<organism evidence="1 2">
    <name type="scientific">Ancylostoma ceylanicum</name>
    <dbReference type="NCBI Taxonomy" id="53326"/>
    <lineage>
        <taxon>Eukaryota</taxon>
        <taxon>Metazoa</taxon>
        <taxon>Ecdysozoa</taxon>
        <taxon>Nematoda</taxon>
        <taxon>Chromadorea</taxon>
        <taxon>Rhabditida</taxon>
        <taxon>Rhabditina</taxon>
        <taxon>Rhabditomorpha</taxon>
        <taxon>Strongyloidea</taxon>
        <taxon>Ancylostomatidae</taxon>
        <taxon>Ancylostomatinae</taxon>
        <taxon>Ancylostoma</taxon>
    </lineage>
</organism>
<keyword evidence="2" id="KW-1185">Reference proteome</keyword>
<accession>A0A016UHK5</accession>
<dbReference type="EMBL" id="JARK01001377">
    <property type="protein sequence ID" value="EYC14322.1"/>
    <property type="molecule type" value="Genomic_DNA"/>
</dbReference>
<comment type="caution">
    <text evidence="1">The sequence shown here is derived from an EMBL/GenBank/DDBJ whole genome shotgun (WGS) entry which is preliminary data.</text>
</comment>
<name>A0A016UHK5_9BILA</name>
<sequence>MNFVCAFNDKMQSGSCAVGQKQLTTYREYYANNVYAIRIVTHSPLPLCWRSSFAPIFKFLSVSSLLNMYRFRQMDAMLQLL</sequence>